<reference evidence="1 2" key="1">
    <citation type="journal article" date="2013" name="Genome Announc.">
        <title>Draft Genome Sequence of the Cellulolytic, Mesophilic, Anaerobic Bacterium Clostridium termitidis Strain CT1112 (DSM 5398).</title>
        <authorList>
            <person name="Lal S."/>
            <person name="Ramachandran U."/>
            <person name="Zhang X."/>
            <person name="Munir R."/>
            <person name="Sparling R."/>
            <person name="Levin D.B."/>
        </authorList>
    </citation>
    <scope>NUCLEOTIDE SEQUENCE [LARGE SCALE GENOMIC DNA]</scope>
    <source>
        <strain evidence="1 2">CT1112</strain>
    </source>
</reference>
<dbReference type="EMBL" id="AORV01000065">
    <property type="protein sequence ID" value="EMS69784.1"/>
    <property type="molecule type" value="Genomic_DNA"/>
</dbReference>
<organism evidence="1 2">
    <name type="scientific">Ruminiclostridium cellobioparum subsp. termitidis CT1112</name>
    <dbReference type="NCBI Taxonomy" id="1195236"/>
    <lineage>
        <taxon>Bacteria</taxon>
        <taxon>Bacillati</taxon>
        <taxon>Bacillota</taxon>
        <taxon>Clostridia</taxon>
        <taxon>Eubacteriales</taxon>
        <taxon>Oscillospiraceae</taxon>
        <taxon>Ruminiclostridium</taxon>
    </lineage>
</organism>
<keyword evidence="2" id="KW-1185">Reference proteome</keyword>
<sequence>MNKNKMLKQAIMCHIILMVNQTQMGDIYNEKCYT</sequence>
<name>S0FKS2_RUMCE</name>
<gene>
    <name evidence="1" type="ORF">CTER_4551</name>
</gene>
<evidence type="ECO:0000313" key="2">
    <source>
        <dbReference type="Proteomes" id="UP000014155"/>
    </source>
</evidence>
<dbReference type="AlphaFoldDB" id="S0FKS2"/>
<protein>
    <submittedName>
        <fullName evidence="1">Uncharacterized protein</fullName>
    </submittedName>
</protein>
<dbReference type="Proteomes" id="UP000014155">
    <property type="component" value="Unassembled WGS sequence"/>
</dbReference>
<comment type="caution">
    <text evidence="1">The sequence shown here is derived from an EMBL/GenBank/DDBJ whole genome shotgun (WGS) entry which is preliminary data.</text>
</comment>
<accession>S0FKS2</accession>
<proteinExistence type="predicted"/>
<evidence type="ECO:0000313" key="1">
    <source>
        <dbReference type="EMBL" id="EMS69784.1"/>
    </source>
</evidence>